<dbReference type="GO" id="GO:0010041">
    <property type="term" value="P:response to iron(III) ion"/>
    <property type="evidence" value="ECO:0007669"/>
    <property type="project" value="TreeGrafter"/>
</dbReference>
<dbReference type="EMBL" id="LUUJ01000096">
    <property type="protein sequence ID" value="OAI13729.1"/>
    <property type="molecule type" value="Genomic_DNA"/>
</dbReference>
<comment type="subcellular location">
    <subcellularLocation>
        <location evidence="1">Cell membrane</location>
        <topology evidence="1">Multi-pass membrane protein</topology>
    </subcellularLocation>
</comment>
<evidence type="ECO:0000256" key="3">
    <source>
        <dbReference type="ARBA" id="ARBA00022676"/>
    </source>
</evidence>
<dbReference type="GO" id="GO:0009103">
    <property type="term" value="P:lipopolysaccharide biosynthetic process"/>
    <property type="evidence" value="ECO:0007669"/>
    <property type="project" value="TreeGrafter"/>
</dbReference>
<keyword evidence="6 8" id="KW-1133">Transmembrane helix</keyword>
<evidence type="ECO:0000313" key="11">
    <source>
        <dbReference type="Proteomes" id="UP000077857"/>
    </source>
</evidence>
<feature type="transmembrane region" description="Helical" evidence="8">
    <location>
        <begin position="206"/>
        <end position="227"/>
    </location>
</feature>
<dbReference type="Pfam" id="PF13231">
    <property type="entry name" value="PMT_2"/>
    <property type="match status" value="1"/>
</dbReference>
<feature type="transmembrane region" description="Helical" evidence="8">
    <location>
        <begin position="112"/>
        <end position="131"/>
    </location>
</feature>
<dbReference type="RefSeq" id="WP_064041368.1">
    <property type="nucleotide sequence ID" value="NZ_LUUJ01000096.1"/>
</dbReference>
<feature type="transmembrane region" description="Helical" evidence="8">
    <location>
        <begin position="260"/>
        <end position="281"/>
    </location>
</feature>
<comment type="caution">
    <text evidence="10">The sequence shown here is derived from an EMBL/GenBank/DDBJ whole genome shotgun (WGS) entry which is preliminary data.</text>
</comment>
<dbReference type="OrthoDB" id="9775035at2"/>
<feature type="transmembrane region" description="Helical" evidence="8">
    <location>
        <begin position="83"/>
        <end position="100"/>
    </location>
</feature>
<feature type="transmembrane region" description="Helical" evidence="8">
    <location>
        <begin position="382"/>
        <end position="400"/>
    </location>
</feature>
<evidence type="ECO:0000313" key="10">
    <source>
        <dbReference type="EMBL" id="OAI13729.1"/>
    </source>
</evidence>
<feature type="transmembrane region" description="Helical" evidence="8">
    <location>
        <begin position="406"/>
        <end position="424"/>
    </location>
</feature>
<dbReference type="AlphaFoldDB" id="A0A177N956"/>
<dbReference type="Proteomes" id="UP000077857">
    <property type="component" value="Unassembled WGS sequence"/>
</dbReference>
<feature type="transmembrane region" description="Helical" evidence="8">
    <location>
        <begin position="164"/>
        <end position="186"/>
    </location>
</feature>
<evidence type="ECO:0000256" key="6">
    <source>
        <dbReference type="ARBA" id="ARBA00022989"/>
    </source>
</evidence>
<evidence type="ECO:0000256" key="1">
    <source>
        <dbReference type="ARBA" id="ARBA00004651"/>
    </source>
</evidence>
<accession>A0A177N956</accession>
<proteinExistence type="predicted"/>
<keyword evidence="3" id="KW-0328">Glycosyltransferase</keyword>
<evidence type="ECO:0000256" key="5">
    <source>
        <dbReference type="ARBA" id="ARBA00022692"/>
    </source>
</evidence>
<keyword evidence="4 10" id="KW-0808">Transferase</keyword>
<dbReference type="PANTHER" id="PTHR33908">
    <property type="entry name" value="MANNOSYLTRANSFERASE YKCB-RELATED"/>
    <property type="match status" value="1"/>
</dbReference>
<feature type="transmembrane region" description="Helical" evidence="8">
    <location>
        <begin position="347"/>
        <end position="370"/>
    </location>
</feature>
<feature type="transmembrane region" description="Helical" evidence="8">
    <location>
        <begin position="137"/>
        <end position="157"/>
    </location>
</feature>
<evidence type="ECO:0000256" key="8">
    <source>
        <dbReference type="SAM" id="Phobius"/>
    </source>
</evidence>
<feature type="transmembrane region" description="Helical" evidence="8">
    <location>
        <begin position="293"/>
        <end position="311"/>
    </location>
</feature>
<protein>
    <submittedName>
        <fullName evidence="10">Glycosyltransferase</fullName>
    </submittedName>
</protein>
<evidence type="ECO:0000256" key="7">
    <source>
        <dbReference type="ARBA" id="ARBA00023136"/>
    </source>
</evidence>
<keyword evidence="2" id="KW-1003">Cell membrane</keyword>
<evidence type="ECO:0000259" key="9">
    <source>
        <dbReference type="Pfam" id="PF13231"/>
    </source>
</evidence>
<gene>
    <name evidence="10" type="ORF">A1507_16730</name>
</gene>
<dbReference type="GO" id="GO:0016763">
    <property type="term" value="F:pentosyltransferase activity"/>
    <property type="evidence" value="ECO:0007669"/>
    <property type="project" value="TreeGrafter"/>
</dbReference>
<dbReference type="GO" id="GO:0005886">
    <property type="term" value="C:plasma membrane"/>
    <property type="evidence" value="ECO:0007669"/>
    <property type="project" value="UniProtKB-SubCell"/>
</dbReference>
<feature type="domain" description="Glycosyltransferase RgtA/B/C/D-like" evidence="9">
    <location>
        <begin position="62"/>
        <end position="217"/>
    </location>
</feature>
<reference evidence="10 11" key="1">
    <citation type="submission" date="2016-03" db="EMBL/GenBank/DDBJ databases">
        <authorList>
            <person name="Ploux O."/>
        </authorList>
    </citation>
    <scope>NUCLEOTIDE SEQUENCE [LARGE SCALE GENOMIC DNA]</scope>
    <source>
        <strain evidence="10 11">R-45378</strain>
    </source>
</reference>
<keyword evidence="7 8" id="KW-0472">Membrane</keyword>
<dbReference type="PANTHER" id="PTHR33908:SF3">
    <property type="entry name" value="UNDECAPRENYL PHOSPHATE-ALPHA-4-AMINO-4-DEOXY-L-ARABINOSE ARABINOSYL TRANSFERASE"/>
    <property type="match status" value="1"/>
</dbReference>
<organism evidence="10 11">
    <name type="scientific">Methylomonas koyamae</name>
    <dbReference type="NCBI Taxonomy" id="702114"/>
    <lineage>
        <taxon>Bacteria</taxon>
        <taxon>Pseudomonadati</taxon>
        <taxon>Pseudomonadota</taxon>
        <taxon>Gammaproteobacteria</taxon>
        <taxon>Methylococcales</taxon>
        <taxon>Methylococcaceae</taxon>
        <taxon>Methylomonas</taxon>
    </lineage>
</organism>
<name>A0A177N956_9GAMM</name>
<dbReference type="InterPro" id="IPR038731">
    <property type="entry name" value="RgtA/B/C-like"/>
</dbReference>
<dbReference type="InterPro" id="IPR050297">
    <property type="entry name" value="LipidA_mod_glycosyltrf_83"/>
</dbReference>
<keyword evidence="5 8" id="KW-0812">Transmembrane</keyword>
<sequence length="527" mass="58729">MNVSSDPIYRWGVFLLWFLLSLSVFFRAPIPIDETRYLSVAWEMWLRGDFLVPYLNGHTYSHKPPLLFWLIQAGWGVFGVNDWWPRLVGPLAALVNLLLVRRLAAMLWPGQADVAGLAPWVLAGTLLWTLFATSTMFDILLTDCVMLGMVGLLAAAGGQVRQGWLYFGLAIGLGLLAKGPVVFLHLLPTAVLAKFWQADRHAPDQAWWLGLLAAIAVGAALALAWALPAAQAGGQEYGDAILWHQTADRTVGTKIHTRPFFWYLQFLPLLLFPWLFWPRLWTGLRQGFAGDKGLAFSSIWLVSVFVVFSALPSKQLHYLVPMLPAFALVVARVLSRRRLACSVAAESLVPALFALVGIFLLLLPQIPGLAKLQWVQSVRMDWGLCVLAVALGLAVAVWRWRVVSAAALSAAVVAAVFAGFIFFFRYVGLAYDLRPAALQVKSFNEQGVPYVYVGNYQGQLNFLGRLTEPLPVLATVAEAERWALSHPAGYLVSLEKDKPEDVFYMQGHREYWLVFRRADQFGRLKPL</sequence>
<evidence type="ECO:0000256" key="2">
    <source>
        <dbReference type="ARBA" id="ARBA00022475"/>
    </source>
</evidence>
<evidence type="ECO:0000256" key="4">
    <source>
        <dbReference type="ARBA" id="ARBA00022679"/>
    </source>
</evidence>